<name>A0A7V8KQJ4_9BIFI</name>
<evidence type="ECO:0000313" key="4">
    <source>
        <dbReference type="Proteomes" id="UP000029109"/>
    </source>
</evidence>
<dbReference type="Proteomes" id="UP000029109">
    <property type="component" value="Unassembled WGS sequence"/>
</dbReference>
<feature type="compositionally biased region" description="Polar residues" evidence="1">
    <location>
        <begin position="68"/>
        <end position="82"/>
    </location>
</feature>
<evidence type="ECO:0000256" key="1">
    <source>
        <dbReference type="SAM" id="MobiDB-lite"/>
    </source>
</evidence>
<keyword evidence="2" id="KW-1133">Transmembrane helix</keyword>
<feature type="compositionally biased region" description="Polar residues" evidence="1">
    <location>
        <begin position="100"/>
        <end position="117"/>
    </location>
</feature>
<feature type="transmembrane region" description="Helical" evidence="2">
    <location>
        <begin position="184"/>
        <end position="207"/>
    </location>
</feature>
<dbReference type="AlphaFoldDB" id="A0A7V8KQJ4"/>
<keyword evidence="2" id="KW-0812">Transmembrane</keyword>
<protein>
    <submittedName>
        <fullName evidence="3">Uncharacterized protein</fullName>
    </submittedName>
</protein>
<evidence type="ECO:0000256" key="2">
    <source>
        <dbReference type="SAM" id="Phobius"/>
    </source>
</evidence>
<comment type="caution">
    <text evidence="3">The sequence shown here is derived from an EMBL/GenBank/DDBJ whole genome shotgun (WGS) entry which is preliminary data.</text>
</comment>
<sequence length="222" mass="22961">MSDETRNEPETQVIPQTDDAVTQAMPAAETRELPETAAPTQAMPVDSALTETMPVNDAPTEAMPVAPASTQAIPQVEPTQPGTADAPQPGQVPEPEPATMPQQVPLYSTAPPSQTTAGGVPTAPAYVQVPVEARHERPVIRKTGPSAATIVLGVLLVLIGAMVLAFGIGFPVTALPGLGADPRAIVAIVCGIVGGVLIVVAIIWAVARIIGSMRHKDDEPRE</sequence>
<feature type="region of interest" description="Disordered" evidence="1">
    <location>
        <begin position="1"/>
        <end position="121"/>
    </location>
</feature>
<dbReference type="EMBL" id="JGZJ01000010">
    <property type="protein sequence ID" value="KFI80923.1"/>
    <property type="molecule type" value="Genomic_DNA"/>
</dbReference>
<organism evidence="3 4">
    <name type="scientific">Bifidobacterium pullorum</name>
    <dbReference type="NCBI Taxonomy" id="78448"/>
    <lineage>
        <taxon>Bacteria</taxon>
        <taxon>Bacillati</taxon>
        <taxon>Actinomycetota</taxon>
        <taxon>Actinomycetes</taxon>
        <taxon>Bifidobacteriales</taxon>
        <taxon>Bifidobacteriaceae</taxon>
        <taxon>Bifidobacterium</taxon>
    </lineage>
</organism>
<proteinExistence type="predicted"/>
<feature type="transmembrane region" description="Helical" evidence="2">
    <location>
        <begin position="147"/>
        <end position="172"/>
    </location>
</feature>
<evidence type="ECO:0000313" key="3">
    <source>
        <dbReference type="EMBL" id="KFI80923.1"/>
    </source>
</evidence>
<reference evidence="3 4" key="1">
    <citation type="submission" date="2014-03" db="EMBL/GenBank/DDBJ databases">
        <title>Genomics of Bifidobacteria.</title>
        <authorList>
            <person name="Ventura M."/>
            <person name="Milani C."/>
            <person name="Lugli G.A."/>
        </authorList>
    </citation>
    <scope>NUCLEOTIDE SEQUENCE [LARGE SCALE GENOMIC DNA]</scope>
    <source>
        <strain evidence="3 4">LMG 21816</strain>
    </source>
</reference>
<accession>A0A7V8KQJ4</accession>
<keyword evidence="2" id="KW-0472">Membrane</keyword>
<gene>
    <name evidence="3" type="ORF">BPULL_0465</name>
</gene>